<feature type="compositionally biased region" description="Basic and acidic residues" evidence="1">
    <location>
        <begin position="134"/>
        <end position="149"/>
    </location>
</feature>
<feature type="region of interest" description="Disordered" evidence="1">
    <location>
        <begin position="118"/>
        <end position="149"/>
    </location>
</feature>
<reference evidence="2 3" key="1">
    <citation type="submission" date="2024-08" db="EMBL/GenBank/DDBJ databases">
        <title>Gnathostoma spinigerum genome.</title>
        <authorList>
            <person name="Gonzalez-Bertolin B."/>
            <person name="Monzon S."/>
            <person name="Zaballos A."/>
            <person name="Jimenez P."/>
            <person name="Dekumyoy P."/>
            <person name="Varona S."/>
            <person name="Cuesta I."/>
            <person name="Sumanam S."/>
            <person name="Adisakwattana P."/>
            <person name="Gasser R.B."/>
            <person name="Hernandez-Gonzalez A."/>
            <person name="Young N.D."/>
            <person name="Perteguer M.J."/>
        </authorList>
    </citation>
    <scope>NUCLEOTIDE SEQUENCE [LARGE SCALE GENOMIC DNA]</scope>
    <source>
        <strain evidence="2">AL3</strain>
        <tissue evidence="2">Liver</tissue>
    </source>
</reference>
<proteinExistence type="predicted"/>
<protein>
    <submittedName>
        <fullName evidence="2">Uncharacterized protein</fullName>
    </submittedName>
</protein>
<feature type="compositionally biased region" description="Acidic residues" evidence="1">
    <location>
        <begin position="119"/>
        <end position="133"/>
    </location>
</feature>
<accession>A0ABD6EKD4</accession>
<evidence type="ECO:0000313" key="3">
    <source>
        <dbReference type="Proteomes" id="UP001608902"/>
    </source>
</evidence>
<dbReference type="AlphaFoldDB" id="A0ABD6EKD4"/>
<comment type="caution">
    <text evidence="2">The sequence shown here is derived from an EMBL/GenBank/DDBJ whole genome shotgun (WGS) entry which is preliminary data.</text>
</comment>
<dbReference type="PANTHER" id="PTHR46709">
    <property type="entry name" value="PROTEIN CBG23488-RELATED"/>
    <property type="match status" value="1"/>
</dbReference>
<evidence type="ECO:0000313" key="2">
    <source>
        <dbReference type="EMBL" id="MFH4979696.1"/>
    </source>
</evidence>
<gene>
    <name evidence="2" type="ORF">AB6A40_006405</name>
</gene>
<sequence length="149" mass="17229">MSDSWRSFYSLCSDLVSLLTIVACVLRLPIYCASNLKIRNEVLENFYRLISYKKGYNRLYLRKRQTRCNETMRYCNSENGFVVPQSNADGTKSKCVGTLFDKIALSVALSSNLRKNDNEFGEEVDDEMEDEDDGMRKENEEKAKKSTFL</sequence>
<keyword evidence="3" id="KW-1185">Reference proteome</keyword>
<dbReference type="PANTHER" id="PTHR46709:SF13">
    <property type="entry name" value="G-PROTEIN COUPLED RECEPTORS FAMILY 1 PROFILE DOMAIN-CONTAINING PROTEIN"/>
    <property type="match status" value="1"/>
</dbReference>
<dbReference type="Proteomes" id="UP001608902">
    <property type="component" value="Unassembled WGS sequence"/>
</dbReference>
<evidence type="ECO:0000256" key="1">
    <source>
        <dbReference type="SAM" id="MobiDB-lite"/>
    </source>
</evidence>
<dbReference type="EMBL" id="JBGFUD010004532">
    <property type="protein sequence ID" value="MFH4979696.1"/>
    <property type="molecule type" value="Genomic_DNA"/>
</dbReference>
<name>A0ABD6EKD4_9BILA</name>
<organism evidence="2 3">
    <name type="scientific">Gnathostoma spinigerum</name>
    <dbReference type="NCBI Taxonomy" id="75299"/>
    <lineage>
        <taxon>Eukaryota</taxon>
        <taxon>Metazoa</taxon>
        <taxon>Ecdysozoa</taxon>
        <taxon>Nematoda</taxon>
        <taxon>Chromadorea</taxon>
        <taxon>Rhabditida</taxon>
        <taxon>Spirurina</taxon>
        <taxon>Gnathostomatomorpha</taxon>
        <taxon>Gnathostomatoidea</taxon>
        <taxon>Gnathostomatidae</taxon>
        <taxon>Gnathostoma</taxon>
    </lineage>
</organism>